<dbReference type="EMBL" id="SWJQ01009227">
    <property type="protein sequence ID" value="TRZ04879.1"/>
    <property type="molecule type" value="Genomic_DNA"/>
</dbReference>
<dbReference type="Proteomes" id="UP000796761">
    <property type="component" value="Unassembled WGS sequence"/>
</dbReference>
<comment type="caution">
    <text evidence="2">The sequence shown here is derived from an EMBL/GenBank/DDBJ whole genome shotgun (WGS) entry which is preliminary data.</text>
</comment>
<feature type="region of interest" description="Disordered" evidence="1">
    <location>
        <begin position="1"/>
        <end position="81"/>
    </location>
</feature>
<feature type="compositionally biased region" description="Low complexity" evidence="1">
    <location>
        <begin position="45"/>
        <end position="56"/>
    </location>
</feature>
<gene>
    <name evidence="2" type="ORF">HGM15179_022228</name>
</gene>
<name>A0A8K1D657_9PASS</name>
<proteinExistence type="predicted"/>
<feature type="non-terminal residue" evidence="2">
    <location>
        <position position="81"/>
    </location>
</feature>
<evidence type="ECO:0000256" key="1">
    <source>
        <dbReference type="SAM" id="MobiDB-lite"/>
    </source>
</evidence>
<organism evidence="2 3">
    <name type="scientific">Zosterops borbonicus</name>
    <dbReference type="NCBI Taxonomy" id="364589"/>
    <lineage>
        <taxon>Eukaryota</taxon>
        <taxon>Metazoa</taxon>
        <taxon>Chordata</taxon>
        <taxon>Craniata</taxon>
        <taxon>Vertebrata</taxon>
        <taxon>Euteleostomi</taxon>
        <taxon>Archelosauria</taxon>
        <taxon>Archosauria</taxon>
        <taxon>Dinosauria</taxon>
        <taxon>Saurischia</taxon>
        <taxon>Theropoda</taxon>
        <taxon>Coelurosauria</taxon>
        <taxon>Aves</taxon>
        <taxon>Neognathae</taxon>
        <taxon>Neoaves</taxon>
        <taxon>Telluraves</taxon>
        <taxon>Australaves</taxon>
        <taxon>Passeriformes</taxon>
        <taxon>Sylvioidea</taxon>
        <taxon>Zosteropidae</taxon>
        <taxon>Zosterops</taxon>
    </lineage>
</organism>
<reference evidence="2" key="1">
    <citation type="submission" date="2019-04" db="EMBL/GenBank/DDBJ databases">
        <title>Genome assembly of Zosterops borbonicus 15179.</title>
        <authorList>
            <person name="Leroy T."/>
            <person name="Anselmetti Y."/>
            <person name="Tilak M.-K."/>
            <person name="Nabholz B."/>
        </authorList>
    </citation>
    <scope>NUCLEOTIDE SEQUENCE</scope>
    <source>
        <strain evidence="2">HGM_15179</strain>
        <tissue evidence="2">Muscle</tissue>
    </source>
</reference>
<evidence type="ECO:0000313" key="2">
    <source>
        <dbReference type="EMBL" id="TRZ04879.1"/>
    </source>
</evidence>
<dbReference type="OrthoDB" id="6159439at2759"/>
<evidence type="ECO:0000313" key="3">
    <source>
        <dbReference type="Proteomes" id="UP000796761"/>
    </source>
</evidence>
<dbReference type="AlphaFoldDB" id="A0A8K1D657"/>
<accession>A0A8K1D657</accession>
<protein>
    <submittedName>
        <fullName evidence="2">Uncharacterized protein</fullName>
    </submittedName>
</protein>
<keyword evidence="3" id="KW-1185">Reference proteome</keyword>
<sequence>MSDGGAEPSGSPALLVAEPAAAGRAREKLPESALRTGGGIKDIPGTSELGTGSSSGKQRGPDAESPSGAGEADYCRRILVR</sequence>